<dbReference type="RefSeq" id="WP_221047392.1">
    <property type="nucleotide sequence ID" value="NZ_AP019782.1"/>
</dbReference>
<dbReference type="EMBL" id="AP019782">
    <property type="protein sequence ID" value="BBL72158.1"/>
    <property type="molecule type" value="Genomic_DNA"/>
</dbReference>
<evidence type="ECO:0000313" key="2">
    <source>
        <dbReference type="Proteomes" id="UP000824988"/>
    </source>
</evidence>
<protein>
    <submittedName>
        <fullName evidence="1">Uncharacterized protein</fullName>
    </submittedName>
</protein>
<name>A0A8D4VPQ3_9GAMM</name>
<evidence type="ECO:0000313" key="1">
    <source>
        <dbReference type="EMBL" id="BBL72158.1"/>
    </source>
</evidence>
<gene>
    <name evidence="1" type="ORF">MoryE10_27640</name>
</gene>
<reference evidence="1" key="1">
    <citation type="submission" date="2019-06" db="EMBL/GenBank/DDBJ databases">
        <title>Complete genome sequence of Methylogaea oryzae strain JCM16910.</title>
        <authorList>
            <person name="Asakawa S."/>
        </authorList>
    </citation>
    <scope>NUCLEOTIDE SEQUENCE</scope>
    <source>
        <strain evidence="1">E10</strain>
    </source>
</reference>
<organism evidence="1 2">
    <name type="scientific">Methylogaea oryzae</name>
    <dbReference type="NCBI Taxonomy" id="1295382"/>
    <lineage>
        <taxon>Bacteria</taxon>
        <taxon>Pseudomonadati</taxon>
        <taxon>Pseudomonadota</taxon>
        <taxon>Gammaproteobacteria</taxon>
        <taxon>Methylococcales</taxon>
        <taxon>Methylococcaceae</taxon>
        <taxon>Methylogaea</taxon>
    </lineage>
</organism>
<dbReference type="Proteomes" id="UP000824988">
    <property type="component" value="Chromosome"/>
</dbReference>
<dbReference type="AlphaFoldDB" id="A0A8D4VPQ3"/>
<accession>A0A8D4VPQ3</accession>
<dbReference type="KEGG" id="moz:MoryE10_27640"/>
<proteinExistence type="predicted"/>
<sequence length="255" mass="28895">MFKKIRVTILLLILVVVATERWRAYHRTDWTMGLDVAVYPINGDNSQEAAAYIQTLQDADFDDIEEFFQEEAKRYGKGMFRPITLFLGPTVSELPPAPPGQGRSKLDIMLWSLKFRWWAWRHGDAPGLKPHVKLFLVYVDPTQREVVENSFALRESMAGTANLYGIRKQHKQNAVIIAHELLHTLGATDKYDPVGNYPRYPEGFAEPDANPRLPQQWAELMAGRTPVSADHATIPASLQKVLIGAKTAEEIGWLK</sequence>
<keyword evidence="2" id="KW-1185">Reference proteome</keyword>